<dbReference type="Pfam" id="PF00494">
    <property type="entry name" value="SQS_PSY"/>
    <property type="match status" value="1"/>
</dbReference>
<dbReference type="Proteomes" id="UP000469430">
    <property type="component" value="Unassembled WGS sequence"/>
</dbReference>
<comment type="caution">
    <text evidence="1">The sequence shown here is derived from an EMBL/GenBank/DDBJ whole genome shotgun (WGS) entry which is preliminary data.</text>
</comment>
<keyword evidence="2" id="KW-1185">Reference proteome</keyword>
<dbReference type="CDD" id="cd00683">
    <property type="entry name" value="Trans_IPPS_HH"/>
    <property type="match status" value="1"/>
</dbReference>
<evidence type="ECO:0000313" key="2">
    <source>
        <dbReference type="Proteomes" id="UP000469430"/>
    </source>
</evidence>
<name>A0A6I4TWY3_9SPHN</name>
<dbReference type="AlphaFoldDB" id="A0A6I4TWY3"/>
<dbReference type="SUPFAM" id="SSF48576">
    <property type="entry name" value="Terpenoid synthases"/>
    <property type="match status" value="1"/>
</dbReference>
<organism evidence="1 2">
    <name type="scientific">Croceibacterium xixiisoli</name>
    <dbReference type="NCBI Taxonomy" id="1476466"/>
    <lineage>
        <taxon>Bacteria</taxon>
        <taxon>Pseudomonadati</taxon>
        <taxon>Pseudomonadota</taxon>
        <taxon>Alphaproteobacteria</taxon>
        <taxon>Sphingomonadales</taxon>
        <taxon>Erythrobacteraceae</taxon>
        <taxon>Croceibacterium</taxon>
    </lineage>
</organism>
<dbReference type="PANTHER" id="PTHR31480">
    <property type="entry name" value="BIFUNCTIONAL LYCOPENE CYCLASE/PHYTOENE SYNTHASE"/>
    <property type="match status" value="1"/>
</dbReference>
<dbReference type="EMBL" id="WTYJ01000004">
    <property type="protein sequence ID" value="MXP00505.1"/>
    <property type="molecule type" value="Genomic_DNA"/>
</dbReference>
<dbReference type="OrthoDB" id="9807580at2"/>
<dbReference type="InterPro" id="IPR008949">
    <property type="entry name" value="Isoprenoid_synthase_dom_sf"/>
</dbReference>
<accession>A0A6I4TWY3</accession>
<evidence type="ECO:0000313" key="1">
    <source>
        <dbReference type="EMBL" id="MXP00505.1"/>
    </source>
</evidence>
<dbReference type="GO" id="GO:0051996">
    <property type="term" value="F:squalene synthase [NAD(P)H] activity"/>
    <property type="evidence" value="ECO:0007669"/>
    <property type="project" value="InterPro"/>
</dbReference>
<dbReference type="RefSeq" id="WP_161392247.1">
    <property type="nucleotide sequence ID" value="NZ_JBHSCP010000003.1"/>
</dbReference>
<dbReference type="InterPro" id="IPR002060">
    <property type="entry name" value="Squ/phyt_synthse"/>
</dbReference>
<gene>
    <name evidence="1" type="ORF">GRI97_16060</name>
</gene>
<proteinExistence type="predicted"/>
<sequence length="355" mass="39310">MARRPRLLAPSRILRTTPRQIGGGRPRPSLVEQARESINTGSASHALASKLFDKETRERAWLLFAWRRRCNDIAGGRGMGSTMADESDPHDRIEAIRVLSLRALDGQPTADVAFDAFGQVSMEAGLDEQLADDVIEGFALDADRWQPRDQDDLLRYCYHTAGAAGVMMARIMRVDRDDNDALDRACDMGIAFRLIDIARDLARDDALGRCHLPVHWLAEAGIPAQRPLDPVWRGQLAQIAVQLIALADIYAAAGRQVTTGLSFRQRWAVLSIANIFAATGQKVIQRGEKAWDKRIRLSPLGKLTQVTRALGQALRSQPALEEWPPLTRGQILIAVRMTGPIPPVPMTPLPDEELE</sequence>
<dbReference type="InterPro" id="IPR033904">
    <property type="entry name" value="Trans_IPPS_HH"/>
</dbReference>
<dbReference type="Gene3D" id="1.10.600.10">
    <property type="entry name" value="Farnesyl Diphosphate Synthase"/>
    <property type="match status" value="1"/>
</dbReference>
<dbReference type="GO" id="GO:0016114">
    <property type="term" value="P:terpenoid biosynthetic process"/>
    <property type="evidence" value="ECO:0007669"/>
    <property type="project" value="UniProtKB-ARBA"/>
</dbReference>
<reference evidence="1 2" key="1">
    <citation type="submission" date="2019-12" db="EMBL/GenBank/DDBJ databases">
        <title>Genomic-based taxomic classification of the family Erythrobacteraceae.</title>
        <authorList>
            <person name="Xu L."/>
        </authorList>
    </citation>
    <scope>NUCLEOTIDE SEQUENCE [LARGE SCALE GENOMIC DNA]</scope>
    <source>
        <strain evidence="1 2">S36</strain>
    </source>
</reference>
<protein>
    <submittedName>
        <fullName evidence="1">Phytoene/squalene synthase family protein</fullName>
    </submittedName>
</protein>